<feature type="transmembrane region" description="Helical" evidence="3">
    <location>
        <begin position="41"/>
        <end position="65"/>
    </location>
</feature>
<proteinExistence type="predicted"/>
<evidence type="ECO:0000256" key="1">
    <source>
        <dbReference type="ARBA" id="ARBA00022801"/>
    </source>
</evidence>
<dbReference type="STRING" id="240015.ACP_3498"/>
<feature type="domain" description="Alpha-N-acetylglucosaminidase N-terminal" evidence="5">
    <location>
        <begin position="72"/>
        <end position="153"/>
    </location>
</feature>
<dbReference type="KEGG" id="aca:ACP_3498"/>
<keyword evidence="3" id="KW-1133">Transmembrane helix</keyword>
<dbReference type="InterPro" id="IPR024733">
    <property type="entry name" value="NAGLU_tim-barrel"/>
</dbReference>
<sequence length="800" mass="90732">MTPAELSLTGNISVPPGNLISFAAQPAHEHRTFLTMPPLRLLPAFMLAALAFSPFAVSPAIAVPAKDAIPLQPARAALRRLIPSLQQQITLLPLQRKGGGERFRICGTRGHIVVAATSNVAALFAVNWYLKYTAHLQISTNGDQLTLRGPLPAPRHVIEGRTPYPYRYALNENTDGYSTPYWSWPRWQREIDIFAASGINAMLVERGMEAVLYETFRDFGYSDAEMRAWITQPAHQNWQLMGNLCCFDEPISRSLLDRRIRSAQQIIRRLRELGITPVFPGYFGMVPEDFARRHPGAHVIPQGNWNGFRRPAWLDPRDPLFAAVAASFYKHQQELFGDSSIYDIELFQEGGSAADVPVSSAAKAIQKALLRAHPQAMWMTLAWQNNPSRALLSAVDRSHLLVVDIDQGRTPHENRERDFMGAAYLFGGLWDFGGRTTLGANLYDYAVRLPRMGLRAGSTMKGTALFSEGLDNNPAAFDLFTEMAWRTSPVDLRTWSREYARRRYGMDDPHTRRAWRILMETAYGTRADGVSNHGERDAPPESLFDAQPSLDAVSASSWSPDRLRYDPKKFEAALTELLQAPPGMREMPTYQYDLVDVARQTLANWSRKTLPEIKDAYDHRHEARFETLEKQWLCMMMLQDKLLATNTSFMVGPWLNAVSPWAATATEQRRLDYDARSILTTWGNRTASEAGLRDYGNKDWAGLTRDYYYRRWQIYFNDLDRSLKTGTPPHPIDWFAFGEKWNRAQTHYATQARGDSWSVAMQVATALGIAPSAMRKQSWQRTHQDSPMAREDRRSGDTEH</sequence>
<dbReference type="Gene3D" id="1.20.120.670">
    <property type="entry name" value="N-acetyl-b-d-glucoasminidase"/>
    <property type="match status" value="1"/>
</dbReference>
<feature type="domain" description="Alpha-N-acetylglucosaminidase C-terminal" evidence="6">
    <location>
        <begin position="495"/>
        <end position="764"/>
    </location>
</feature>
<keyword evidence="3" id="KW-0812">Transmembrane</keyword>
<dbReference type="InterPro" id="IPR029018">
    <property type="entry name" value="Hex-like_dom2"/>
</dbReference>
<dbReference type="GO" id="GO:0016787">
    <property type="term" value="F:hydrolase activity"/>
    <property type="evidence" value="ECO:0007669"/>
    <property type="project" value="UniProtKB-KW"/>
</dbReference>
<dbReference type="InterPro" id="IPR024240">
    <property type="entry name" value="NAGLU_N"/>
</dbReference>
<keyword evidence="8" id="KW-1185">Reference proteome</keyword>
<dbReference type="Proteomes" id="UP000002207">
    <property type="component" value="Chromosome"/>
</dbReference>
<reference evidence="7 8" key="1">
    <citation type="journal article" date="2009" name="Appl. Environ. Microbiol.">
        <title>Three genomes from the phylum Acidobacteria provide insight into the lifestyles of these microorganisms in soils.</title>
        <authorList>
            <person name="Ward N.L."/>
            <person name="Challacombe J.F."/>
            <person name="Janssen P.H."/>
            <person name="Henrissat B."/>
            <person name="Coutinho P.M."/>
            <person name="Wu M."/>
            <person name="Xie G."/>
            <person name="Haft D.H."/>
            <person name="Sait M."/>
            <person name="Badger J."/>
            <person name="Barabote R.D."/>
            <person name="Bradley B."/>
            <person name="Brettin T.S."/>
            <person name="Brinkac L.M."/>
            <person name="Bruce D."/>
            <person name="Creasy T."/>
            <person name="Daugherty S.C."/>
            <person name="Davidsen T.M."/>
            <person name="DeBoy R.T."/>
            <person name="Detter J.C."/>
            <person name="Dodson R.J."/>
            <person name="Durkin A.S."/>
            <person name="Ganapathy A."/>
            <person name="Gwinn-Giglio M."/>
            <person name="Han C.S."/>
            <person name="Khouri H."/>
            <person name="Kiss H."/>
            <person name="Kothari S.P."/>
            <person name="Madupu R."/>
            <person name="Nelson K.E."/>
            <person name="Nelson W.C."/>
            <person name="Paulsen I."/>
            <person name="Penn K."/>
            <person name="Ren Q."/>
            <person name="Rosovitz M.J."/>
            <person name="Selengut J.D."/>
            <person name="Shrivastava S."/>
            <person name="Sullivan S.A."/>
            <person name="Tapia R."/>
            <person name="Thompson L.S."/>
            <person name="Watkins K.L."/>
            <person name="Yang Q."/>
            <person name="Yu C."/>
            <person name="Zafar N."/>
            <person name="Zhou L."/>
            <person name="Kuske C.R."/>
        </authorList>
    </citation>
    <scope>NUCLEOTIDE SEQUENCE [LARGE SCALE GENOMIC DNA]</scope>
    <source>
        <strain evidence="8">ATCC 51196 / DSM 11244 / BCRC 80197 / JCM 7670 / NBRC 15755 / NCIMB 13165 / 161</strain>
    </source>
</reference>
<dbReference type="Gene3D" id="3.20.20.80">
    <property type="entry name" value="Glycosidases"/>
    <property type="match status" value="1"/>
</dbReference>
<dbReference type="HOGENOM" id="CLU_011988_2_1_0"/>
<evidence type="ECO:0000259" key="4">
    <source>
        <dbReference type="Pfam" id="PF05089"/>
    </source>
</evidence>
<dbReference type="CAZy" id="GH89">
    <property type="family name" value="Glycoside Hydrolase Family 89"/>
</dbReference>
<dbReference type="Pfam" id="PF12972">
    <property type="entry name" value="NAGLU_C"/>
    <property type="match status" value="1"/>
</dbReference>
<dbReference type="PANTHER" id="PTHR12872">
    <property type="entry name" value="ALPHA-N-ACETYLGLUCOSAMINIDASE"/>
    <property type="match status" value="1"/>
</dbReference>
<organism evidence="7 8">
    <name type="scientific">Acidobacterium capsulatum (strain ATCC 51196 / DSM 11244 / BCRC 80197 / JCM 7670 / NBRC 15755 / NCIMB 13165 / 161)</name>
    <dbReference type="NCBI Taxonomy" id="240015"/>
    <lineage>
        <taxon>Bacteria</taxon>
        <taxon>Pseudomonadati</taxon>
        <taxon>Acidobacteriota</taxon>
        <taxon>Terriglobia</taxon>
        <taxon>Terriglobales</taxon>
        <taxon>Acidobacteriaceae</taxon>
        <taxon>Acidobacterium</taxon>
    </lineage>
</organism>
<keyword evidence="1" id="KW-0378">Hydrolase</keyword>
<evidence type="ECO:0000313" key="8">
    <source>
        <dbReference type="Proteomes" id="UP000002207"/>
    </source>
</evidence>
<dbReference type="EMBL" id="CP001472">
    <property type="protein sequence ID" value="ACO33861.1"/>
    <property type="molecule type" value="Genomic_DNA"/>
</dbReference>
<evidence type="ECO:0000313" key="7">
    <source>
        <dbReference type="EMBL" id="ACO33861.1"/>
    </source>
</evidence>
<dbReference type="InterPro" id="IPR024732">
    <property type="entry name" value="NAGLU_C"/>
</dbReference>
<feature type="domain" description="Alpha-N-acetylglucosaminidase tim-barrel" evidence="4">
    <location>
        <begin position="167"/>
        <end position="486"/>
    </location>
</feature>
<evidence type="ECO:0000256" key="3">
    <source>
        <dbReference type="SAM" id="Phobius"/>
    </source>
</evidence>
<dbReference type="Pfam" id="PF05089">
    <property type="entry name" value="NAGLU"/>
    <property type="match status" value="1"/>
</dbReference>
<feature type="region of interest" description="Disordered" evidence="2">
    <location>
        <begin position="774"/>
        <end position="800"/>
    </location>
</feature>
<dbReference type="eggNOG" id="COG3669">
    <property type="taxonomic scope" value="Bacteria"/>
</dbReference>
<dbReference type="InterPro" id="IPR007781">
    <property type="entry name" value="NAGLU"/>
</dbReference>
<evidence type="ECO:0000259" key="5">
    <source>
        <dbReference type="Pfam" id="PF12971"/>
    </source>
</evidence>
<keyword evidence="3" id="KW-0472">Membrane</keyword>
<dbReference type="GO" id="GO:0005975">
    <property type="term" value="P:carbohydrate metabolic process"/>
    <property type="evidence" value="ECO:0007669"/>
    <property type="project" value="UniProtKB-ARBA"/>
</dbReference>
<dbReference type="InParanoid" id="C1F728"/>
<dbReference type="PANTHER" id="PTHR12872:SF1">
    <property type="entry name" value="ALPHA-N-ACETYLGLUCOSAMINIDASE"/>
    <property type="match status" value="1"/>
</dbReference>
<name>C1F728_ACIC5</name>
<feature type="compositionally biased region" description="Basic and acidic residues" evidence="2">
    <location>
        <begin position="782"/>
        <end position="800"/>
    </location>
</feature>
<accession>C1F728</accession>
<dbReference type="Pfam" id="PF12971">
    <property type="entry name" value="NAGLU_N"/>
    <property type="match status" value="1"/>
</dbReference>
<evidence type="ECO:0000259" key="6">
    <source>
        <dbReference type="Pfam" id="PF12972"/>
    </source>
</evidence>
<evidence type="ECO:0000256" key="2">
    <source>
        <dbReference type="SAM" id="MobiDB-lite"/>
    </source>
</evidence>
<dbReference type="AlphaFoldDB" id="C1F728"/>
<gene>
    <name evidence="7" type="ordered locus">ACP_3498</name>
</gene>
<protein>
    <submittedName>
        <fullName evidence="7">Alpha-N-acetylglucosaminidase</fullName>
    </submittedName>
</protein>
<dbReference type="Gene3D" id="3.30.379.10">
    <property type="entry name" value="Chitobiase/beta-hexosaminidase domain 2-like"/>
    <property type="match status" value="1"/>
</dbReference>